<feature type="transmembrane region" description="Helical" evidence="1">
    <location>
        <begin position="6"/>
        <end position="26"/>
    </location>
</feature>
<evidence type="ECO:0000313" key="2">
    <source>
        <dbReference type="EMBL" id="TYT74596.1"/>
    </source>
</evidence>
<evidence type="ECO:0000256" key="1">
    <source>
        <dbReference type="SAM" id="Phobius"/>
    </source>
</evidence>
<feature type="transmembrane region" description="Helical" evidence="1">
    <location>
        <begin position="63"/>
        <end position="83"/>
    </location>
</feature>
<proteinExistence type="predicted"/>
<feature type="transmembrane region" description="Helical" evidence="1">
    <location>
        <begin position="33"/>
        <end position="57"/>
    </location>
</feature>
<dbReference type="OrthoDB" id="5419700at2"/>
<keyword evidence="3" id="KW-1185">Reference proteome</keyword>
<reference evidence="2 3" key="1">
    <citation type="submission" date="2019-06" db="EMBL/GenBank/DDBJ databases">
        <title>Desulfobotulus mexicanus sp. nov., a novel sulfate-reducing bacterium isolated from the sediment of an alkaline crater lake in Mexico.</title>
        <authorList>
            <person name="Hirschler-Rea A."/>
        </authorList>
    </citation>
    <scope>NUCLEOTIDE SEQUENCE [LARGE SCALE GENOMIC DNA]</scope>
    <source>
        <strain evidence="2 3">PAR22N</strain>
    </source>
</reference>
<dbReference type="RefSeq" id="WP_139448636.1">
    <property type="nucleotide sequence ID" value="NZ_VDMB01000010.1"/>
</dbReference>
<accession>A0A5S5MFT6</accession>
<keyword evidence="1" id="KW-0472">Membrane</keyword>
<evidence type="ECO:0000313" key="3">
    <source>
        <dbReference type="Proteomes" id="UP000321899"/>
    </source>
</evidence>
<sequence>MTLVLHYAVLSFFTLGMTVFFTGYPICSPMLVYVVYLGLDADFAPGLVLIFIAGFVLDGLSGGVFGIYLFSFLWIFCMVRWLGGFLRTTSPFFPFLAVLAGILLENLFTVLSLAFRVHGEGLFADAFRFTALQIITAFIVCPLFLTLFRKMQGFLFRQRGKNSTLSDFFSGRPL</sequence>
<protein>
    <submittedName>
        <fullName evidence="2">Uncharacterized protein</fullName>
    </submittedName>
</protein>
<dbReference type="AlphaFoldDB" id="A0A5S5MFT6"/>
<gene>
    <name evidence="2" type="ORF">FIM25_09510</name>
</gene>
<organism evidence="2 3">
    <name type="scientific">Desulfobotulus mexicanus</name>
    <dbReference type="NCBI Taxonomy" id="2586642"/>
    <lineage>
        <taxon>Bacteria</taxon>
        <taxon>Pseudomonadati</taxon>
        <taxon>Thermodesulfobacteriota</taxon>
        <taxon>Desulfobacteria</taxon>
        <taxon>Desulfobacterales</taxon>
        <taxon>Desulfobacteraceae</taxon>
        <taxon>Desulfobotulus</taxon>
    </lineage>
</organism>
<dbReference type="EMBL" id="VDMB01000010">
    <property type="protein sequence ID" value="TYT74596.1"/>
    <property type="molecule type" value="Genomic_DNA"/>
</dbReference>
<name>A0A5S5MFT6_9BACT</name>
<comment type="caution">
    <text evidence="2">The sequence shown here is derived from an EMBL/GenBank/DDBJ whole genome shotgun (WGS) entry which is preliminary data.</text>
</comment>
<dbReference type="Proteomes" id="UP000321899">
    <property type="component" value="Unassembled WGS sequence"/>
</dbReference>
<feature type="transmembrane region" description="Helical" evidence="1">
    <location>
        <begin position="127"/>
        <end position="148"/>
    </location>
</feature>
<keyword evidence="1" id="KW-1133">Transmembrane helix</keyword>
<keyword evidence="1" id="KW-0812">Transmembrane</keyword>
<feature type="transmembrane region" description="Helical" evidence="1">
    <location>
        <begin position="95"/>
        <end position="115"/>
    </location>
</feature>